<dbReference type="NCBIfam" id="TIGR03696">
    <property type="entry name" value="Rhs_assc_core"/>
    <property type="match status" value="1"/>
</dbReference>
<feature type="region of interest" description="Disordered" evidence="4">
    <location>
        <begin position="970"/>
        <end position="990"/>
    </location>
</feature>
<sequence length="2107" mass="221055">MGFWFTGGPPGPFRVSGALSVRRRIRRTAGVLALFLAIETAMVVESTGQAIAVTSETTTTTSTSTKAVSLAQAQDEASAVLMARLQNRKIEVLSERTADSTTYALPDGTLSAEAYAGPIRVKQNGVWTDIDTSLSDTGVNLTPEAAAADIVVSDGGDKSLASVSKGETSFGLGWEDKLPTPTVEDATASYDLGSGQTLKVTALAQGFSENMVLTQQPDAATSYRIPLDLKGLTLSQAASGHLLLKDSGGKLVAEAPAPMMWDASKDAASGESAHQEQVATKVETADDGSQTLVLTPAADFLATATYPVTVDPTSTLAVTTDTWVQTPDYTDSQVSSTELKSGTYDSGSDVARAYLKFDVSKFTGKDITSATMSLYNYYSATCSTSGAVTQARRITSTWSSSSVTWSSQPSTTTTDVANNTGHWGYSSSCPAAYSNWNLQAIVQAWANGATNYGLQIRSADESDSTTWRRFRSANYGTSGYAPKLVVNYNSYATTSGLAVSPSSVNAYSGKRYVTTYTPTLSAKVTDADGSTVKGQFEITNDPSYSGETSYSYTATSASVSSGGTAKLTIPAASQLAAAHLRMRVRGYDGVDYGSWSSYIYFVPNVAKPNAPAVSCATYAQDTWVDKASGSVTCTLDTSSTDGQGYLWGLDDSTTPKSVYDTVDGNGGDPLTLSITPDLGWHTLYAKTIDSGGNISTATTSYNFGVGAEGAGLLTPGNGDSTARRVSLTSTGKSTYTGVTYQYRHGETDIWTNVPVTHVTKTSDGSAVSAWPVAVTSGAPAPLTWDVTSSVSTDGPIDIRAAFTDGSTTGYSQSNTVTVDRNAGTAPSEDIGPGAVNALTGDFTVSETDASAFGMSVSRMASSRRPTAGSDATGQTAIFGSQWTSGVIAELTDSDWSYLKQSTATSVALVDVDGDETGFTATSAGGWKPEPGSEDLTLTQSATTGDFTLKDDQGTTTTFAKVASTATTWQVSTTSPPTTNSSTEVASELAPGSTTLSRPKYLIAPTSAVSQSVCQSTPSAVGCRVLEFVYATSTSATGSSTGSDFGNYTGRVQEIREWSTAPGATAATYKTVATYRYDADGKLRQEWNPNLSQATQTQYSYDSAGRITGYQSQSQLAWTFTYDTAGSGMLLTASRPTLAQGSASTLDGNTATTSVVYDVPLSGTDAPNQMSTSDVDDWGQTDVPADATAVFPPDAVPASHTGSGLSATDYTRATITYTDASGREVNTASPGGHVTTTGYDRFGNSVMQLTAGNRELALTPATSGDSYDELSLLHIAGDTTSVRAGLLSTLSTYSTDGLQKLDEKGPLHMATLTSALAAGSGGTDLPAGTSWPLRSHTVNTYDEGRPTDGTANVTNQVTTTKTGAWAENYPSDADVRTSTTAYDWVKGLPTTQVTDPGGLAITTTTSYDSQGRVIKTTQPASSGTDADTTVTTYYSATGTGTCNGSLEWADQVCSTGPAGAITGGGTNPTQLPTKTIQYDWWGNQAIVTETANSVTRTATHTYDSAGRVLTTAITGGTGTAVPDTSTTYDPSTGRVATVATSAGTVSHTYDQLGREIAYTDGAGNTATKAYDALDRPVKTTDSAPSTTTYTYDTTLDPRGLETSRTDSVAGTFSAGYDADGDLATETLPGGYTLTDTQDETGAETSRVYSLGTGSDATVVASDAADHTVQGQTVADVDSNGQTRSRSYTYDAAGRLTQADDTAADSSCTRRNYTFDNNTNRTALAVSTSDVGSACSSTGATTTSYTYDTADRLTTSGTVYDAFGRTTTQASGTTIGYYTNDLVHQQTSGTNRQTWTLDATGRLAAWTTESNSGGTWTQIGSKTNHYGADGDSPDWTQETSSTLTRNVQGISGDLDATTSATGSTVLQLTDLHGDTTVQLPVDTSVAPTAQSYDEFGNAEDSTAATRYGWLGGKQRSSETVTSAILMGVRLYDPTIGRFLQIDPVPGGSANAYDYCGGDPVNQFDLDGQSFWGRTWSFVKNHRTTILTVGSFIPVVGEGFAVAAMISGAYDAYNDYRHGDYVGAALDVAGVFSGGASYGYRFAARSAERRAARLARGRYATRRAFHRARRAMKRRGIRYHRYRSYSDRFGWGAGAAYEGRYWWHNRHHYF</sequence>
<feature type="region of interest" description="Disordered" evidence="4">
    <location>
        <begin position="1576"/>
        <end position="1604"/>
    </location>
</feature>
<gene>
    <name evidence="6" type="ORF">G3I71_26855</name>
</gene>
<dbReference type="Pfam" id="PF24517">
    <property type="entry name" value="CBM96"/>
    <property type="match status" value="1"/>
</dbReference>
<evidence type="ECO:0000256" key="2">
    <source>
        <dbReference type="ARBA" id="ARBA00022525"/>
    </source>
</evidence>
<dbReference type="PANTHER" id="PTHR32305:SF15">
    <property type="entry name" value="PROTEIN RHSA-RELATED"/>
    <property type="match status" value="1"/>
</dbReference>
<name>A0A6B3BY27_9ACTN</name>
<organism evidence="6">
    <name type="scientific">Streptomyces sp. SID12501</name>
    <dbReference type="NCBI Taxonomy" id="2706042"/>
    <lineage>
        <taxon>Bacteria</taxon>
        <taxon>Bacillati</taxon>
        <taxon>Actinomycetota</taxon>
        <taxon>Actinomycetes</taxon>
        <taxon>Kitasatosporales</taxon>
        <taxon>Streptomycetaceae</taxon>
        <taxon>Streptomyces</taxon>
    </lineage>
</organism>
<comment type="subcellular location">
    <subcellularLocation>
        <location evidence="1">Secreted</location>
    </subcellularLocation>
</comment>
<dbReference type="InterPro" id="IPR050708">
    <property type="entry name" value="T6SS_VgrG/RHS"/>
</dbReference>
<keyword evidence="2" id="KW-0964">Secreted</keyword>
<protein>
    <submittedName>
        <fullName evidence="6">RHS repeat-associated core domain-containing protein</fullName>
    </submittedName>
</protein>
<accession>A0A6B3BY27</accession>
<feature type="compositionally biased region" description="Low complexity" evidence="4">
    <location>
        <begin position="971"/>
        <end position="982"/>
    </location>
</feature>
<keyword evidence="3" id="KW-0732">Signal</keyword>
<dbReference type="GO" id="GO:0005576">
    <property type="term" value="C:extracellular region"/>
    <property type="evidence" value="ECO:0007669"/>
    <property type="project" value="UniProtKB-SubCell"/>
</dbReference>
<evidence type="ECO:0000256" key="3">
    <source>
        <dbReference type="ARBA" id="ARBA00022729"/>
    </source>
</evidence>
<dbReference type="Gene3D" id="2.180.10.10">
    <property type="entry name" value="RHS repeat-associated core"/>
    <property type="match status" value="2"/>
</dbReference>
<dbReference type="PANTHER" id="PTHR32305">
    <property type="match status" value="1"/>
</dbReference>
<evidence type="ECO:0000256" key="4">
    <source>
        <dbReference type="SAM" id="MobiDB-lite"/>
    </source>
</evidence>
<dbReference type="InterPro" id="IPR022385">
    <property type="entry name" value="Rhs_assc_core"/>
</dbReference>
<reference evidence="6" key="1">
    <citation type="submission" date="2020-01" db="EMBL/GenBank/DDBJ databases">
        <title>Insect and environment-associated Actinomycetes.</title>
        <authorList>
            <person name="Currrie C."/>
            <person name="Chevrette M."/>
            <person name="Carlson C."/>
            <person name="Stubbendieck R."/>
            <person name="Wendt-Pienkowski E."/>
        </authorList>
    </citation>
    <scope>NUCLEOTIDE SEQUENCE</scope>
    <source>
        <strain evidence="6">SID12501</strain>
    </source>
</reference>
<feature type="domain" description="Carbohydrate-binding module family 96" evidence="5">
    <location>
        <begin position="313"/>
        <end position="487"/>
    </location>
</feature>
<dbReference type="NCBIfam" id="NF033679">
    <property type="entry name" value="DNRLRE_dom"/>
    <property type="match status" value="1"/>
</dbReference>
<dbReference type="InterPro" id="IPR055372">
    <property type="entry name" value="CBM96"/>
</dbReference>
<proteinExistence type="predicted"/>
<feature type="compositionally biased region" description="Low complexity" evidence="4">
    <location>
        <begin position="1578"/>
        <end position="1593"/>
    </location>
</feature>
<evidence type="ECO:0000259" key="5">
    <source>
        <dbReference type="Pfam" id="PF24517"/>
    </source>
</evidence>
<evidence type="ECO:0000256" key="1">
    <source>
        <dbReference type="ARBA" id="ARBA00004613"/>
    </source>
</evidence>
<dbReference type="EMBL" id="JAAGLU010000023">
    <property type="protein sequence ID" value="NEC89351.1"/>
    <property type="molecule type" value="Genomic_DNA"/>
</dbReference>
<evidence type="ECO:0000313" key="6">
    <source>
        <dbReference type="EMBL" id="NEC89351.1"/>
    </source>
</evidence>
<comment type="caution">
    <text evidence="6">The sequence shown here is derived from an EMBL/GenBank/DDBJ whole genome shotgun (WGS) entry which is preliminary data.</text>
</comment>